<accession>A0A6C0ECS8</accession>
<name>A0A6C0ECS8_9ZZZZ</name>
<organism evidence="1">
    <name type="scientific">viral metagenome</name>
    <dbReference type="NCBI Taxonomy" id="1070528"/>
    <lineage>
        <taxon>unclassified sequences</taxon>
        <taxon>metagenomes</taxon>
        <taxon>organismal metagenomes</taxon>
    </lineage>
</organism>
<proteinExistence type="predicted"/>
<dbReference type="EMBL" id="MN739790">
    <property type="protein sequence ID" value="QHT26441.1"/>
    <property type="molecule type" value="Genomic_DNA"/>
</dbReference>
<protein>
    <submittedName>
        <fullName evidence="1">Uncharacterized protein</fullName>
    </submittedName>
</protein>
<reference evidence="1" key="1">
    <citation type="journal article" date="2020" name="Nature">
        <title>Giant virus diversity and host interactions through global metagenomics.</title>
        <authorList>
            <person name="Schulz F."/>
            <person name="Roux S."/>
            <person name="Paez-Espino D."/>
            <person name="Jungbluth S."/>
            <person name="Walsh D.A."/>
            <person name="Denef V.J."/>
            <person name="McMahon K.D."/>
            <person name="Konstantinidis K.T."/>
            <person name="Eloe-Fadrosh E.A."/>
            <person name="Kyrpides N.C."/>
            <person name="Woyke T."/>
        </authorList>
    </citation>
    <scope>NUCLEOTIDE SEQUENCE</scope>
    <source>
        <strain evidence="1">GVMAG-M-3300023179-27</strain>
    </source>
</reference>
<sequence>MNYIVTAGCFVVAGFMISKACGNMKKRRKEILEWTIKYATVDESVEYKIDENVIDELTRIAFLMGLMNTEITESLYKEIYAEYVYSKLRQAEEL</sequence>
<dbReference type="AlphaFoldDB" id="A0A6C0ECS8"/>
<evidence type="ECO:0000313" key="1">
    <source>
        <dbReference type="EMBL" id="QHT26441.1"/>
    </source>
</evidence>